<comment type="similarity">
    <text evidence="8">Belongs to the binding-protein-dependent transport system permease family. LivHM subfamily.</text>
</comment>
<evidence type="ECO:0000256" key="6">
    <source>
        <dbReference type="ARBA" id="ARBA00022989"/>
    </source>
</evidence>
<keyword evidence="3" id="KW-1003">Cell membrane</keyword>
<organism evidence="10 11">
    <name type="scientific">Methylobacterium organophilum</name>
    <dbReference type="NCBI Taxonomy" id="410"/>
    <lineage>
        <taxon>Bacteria</taxon>
        <taxon>Pseudomonadati</taxon>
        <taxon>Pseudomonadota</taxon>
        <taxon>Alphaproteobacteria</taxon>
        <taxon>Hyphomicrobiales</taxon>
        <taxon>Methylobacteriaceae</taxon>
        <taxon>Methylobacterium</taxon>
    </lineage>
</organism>
<feature type="transmembrane region" description="Helical" evidence="9">
    <location>
        <begin position="6"/>
        <end position="29"/>
    </location>
</feature>
<keyword evidence="7 9" id="KW-0472">Membrane</keyword>
<dbReference type="InterPro" id="IPR001851">
    <property type="entry name" value="ABC_transp_permease"/>
</dbReference>
<feature type="transmembrane region" description="Helical" evidence="9">
    <location>
        <begin position="278"/>
        <end position="296"/>
    </location>
</feature>
<keyword evidence="5" id="KW-0029">Amino-acid transport</keyword>
<keyword evidence="11" id="KW-1185">Reference proteome</keyword>
<feature type="transmembrane region" description="Helical" evidence="9">
    <location>
        <begin position="149"/>
        <end position="168"/>
    </location>
</feature>
<evidence type="ECO:0000256" key="8">
    <source>
        <dbReference type="ARBA" id="ARBA00037998"/>
    </source>
</evidence>
<evidence type="ECO:0000313" key="11">
    <source>
        <dbReference type="Proteomes" id="UP001055156"/>
    </source>
</evidence>
<gene>
    <name evidence="10" type="primary">livH_9</name>
    <name evidence="10" type="ORF">LKMONMHP_4537</name>
</gene>
<feature type="transmembrane region" description="Helical" evidence="9">
    <location>
        <begin position="34"/>
        <end position="51"/>
    </location>
</feature>
<feature type="transmembrane region" description="Helical" evidence="9">
    <location>
        <begin position="102"/>
        <end position="122"/>
    </location>
</feature>
<accession>A0ABQ4TEG0</accession>
<protein>
    <submittedName>
        <fullName evidence="10">High-affinity branched-chain amino acid transport system permease protein LivH</fullName>
    </submittedName>
</protein>
<evidence type="ECO:0000256" key="1">
    <source>
        <dbReference type="ARBA" id="ARBA00004651"/>
    </source>
</evidence>
<reference evidence="10" key="1">
    <citation type="journal article" date="2021" name="Front. Microbiol.">
        <title>Comprehensive Comparative Genomics and Phenotyping of Methylobacterium Species.</title>
        <authorList>
            <person name="Alessa O."/>
            <person name="Ogura Y."/>
            <person name="Fujitani Y."/>
            <person name="Takami H."/>
            <person name="Hayashi T."/>
            <person name="Sahin N."/>
            <person name="Tani A."/>
        </authorList>
    </citation>
    <scope>NUCLEOTIDE SEQUENCE</scope>
    <source>
        <strain evidence="10">NBRC 15689</strain>
    </source>
</reference>
<proteinExistence type="inferred from homology"/>
<comment type="caution">
    <text evidence="10">The sequence shown here is derived from an EMBL/GenBank/DDBJ whole genome shotgun (WGS) entry which is preliminary data.</text>
</comment>
<evidence type="ECO:0000256" key="5">
    <source>
        <dbReference type="ARBA" id="ARBA00022970"/>
    </source>
</evidence>
<comment type="subcellular location">
    <subcellularLocation>
        <location evidence="1">Cell membrane</location>
        <topology evidence="1">Multi-pass membrane protein</topology>
    </subcellularLocation>
</comment>
<feature type="transmembrane region" description="Helical" evidence="9">
    <location>
        <begin position="231"/>
        <end position="257"/>
    </location>
</feature>
<dbReference type="Proteomes" id="UP001055156">
    <property type="component" value="Unassembled WGS sequence"/>
</dbReference>
<evidence type="ECO:0000313" key="10">
    <source>
        <dbReference type="EMBL" id="GJE29653.1"/>
    </source>
</evidence>
<dbReference type="Pfam" id="PF02653">
    <property type="entry name" value="BPD_transp_2"/>
    <property type="match status" value="1"/>
</dbReference>
<evidence type="ECO:0000256" key="4">
    <source>
        <dbReference type="ARBA" id="ARBA00022692"/>
    </source>
</evidence>
<keyword evidence="2" id="KW-0813">Transport</keyword>
<keyword evidence="4 9" id="KW-0812">Transmembrane</keyword>
<feature type="transmembrane region" description="Helical" evidence="9">
    <location>
        <begin position="197"/>
        <end position="219"/>
    </location>
</feature>
<evidence type="ECO:0000256" key="2">
    <source>
        <dbReference type="ARBA" id="ARBA00022448"/>
    </source>
</evidence>
<reference evidence="10" key="2">
    <citation type="submission" date="2021-08" db="EMBL/GenBank/DDBJ databases">
        <authorList>
            <person name="Tani A."/>
            <person name="Ola A."/>
            <person name="Ogura Y."/>
            <person name="Katsura K."/>
            <person name="Hayashi T."/>
        </authorList>
    </citation>
    <scope>NUCLEOTIDE SEQUENCE</scope>
    <source>
        <strain evidence="10">NBRC 15689</strain>
    </source>
</reference>
<dbReference type="InterPro" id="IPR052157">
    <property type="entry name" value="BCAA_transport_permease"/>
</dbReference>
<evidence type="ECO:0000256" key="9">
    <source>
        <dbReference type="SAM" id="Phobius"/>
    </source>
</evidence>
<dbReference type="CDD" id="cd06582">
    <property type="entry name" value="TM_PBP1_LivH_like"/>
    <property type="match status" value="1"/>
</dbReference>
<sequence>MSNALQILITALSLGSLYALTALGIGLIFGVLRLVNFAYGAFITIGAYALVMPSHEAEATMGIGALPTPLLVGGILALVTLLAVASEAAVFRRLRNASPATLMIASFALGYTLQNVVIMFYGSRPKAAGLWSGLMESAQITENVGVPRLQFLVIALTVVFLGGLIAFLNRTSLGLQMRAAAEDFQMARMLGVRGNRVIGAAFALSGIIAGFSALILVVQTGVLDYEMGTPLMLFGFISTVIGGMGSLLGTVVGGYVVGVASVLLQALLPEEIRGFRDAIVFALVIVILLARPQGLVASPAMKERV</sequence>
<dbReference type="EMBL" id="BPQV01000017">
    <property type="protein sequence ID" value="GJE29653.1"/>
    <property type="molecule type" value="Genomic_DNA"/>
</dbReference>
<dbReference type="RefSeq" id="WP_238314665.1">
    <property type="nucleotide sequence ID" value="NZ_BPQV01000017.1"/>
</dbReference>
<dbReference type="PANTHER" id="PTHR11795:SF445">
    <property type="entry name" value="AMINO ACID ABC TRANSPORTER PERMEASE PROTEIN"/>
    <property type="match status" value="1"/>
</dbReference>
<keyword evidence="6 9" id="KW-1133">Transmembrane helix</keyword>
<evidence type="ECO:0000256" key="3">
    <source>
        <dbReference type="ARBA" id="ARBA00022475"/>
    </source>
</evidence>
<name>A0ABQ4TEG0_METOR</name>
<feature type="transmembrane region" description="Helical" evidence="9">
    <location>
        <begin position="71"/>
        <end position="90"/>
    </location>
</feature>
<dbReference type="PANTHER" id="PTHR11795">
    <property type="entry name" value="BRANCHED-CHAIN AMINO ACID TRANSPORT SYSTEM PERMEASE PROTEIN LIVH"/>
    <property type="match status" value="1"/>
</dbReference>
<evidence type="ECO:0000256" key="7">
    <source>
        <dbReference type="ARBA" id="ARBA00023136"/>
    </source>
</evidence>